<evidence type="ECO:0000256" key="1">
    <source>
        <dbReference type="SAM" id="MobiDB-lite"/>
    </source>
</evidence>
<protein>
    <submittedName>
        <fullName evidence="2">Uncharacterized protein</fullName>
    </submittedName>
</protein>
<evidence type="ECO:0000313" key="2">
    <source>
        <dbReference type="EMBL" id="MFC3197499.1"/>
    </source>
</evidence>
<dbReference type="EMBL" id="JBHRTA010000022">
    <property type="protein sequence ID" value="MFC3197499.1"/>
    <property type="molecule type" value="Genomic_DNA"/>
</dbReference>
<feature type="region of interest" description="Disordered" evidence="1">
    <location>
        <begin position="1"/>
        <end position="59"/>
    </location>
</feature>
<organism evidence="2 3">
    <name type="scientific">Parapedobacter deserti</name>
    <dbReference type="NCBI Taxonomy" id="1912957"/>
    <lineage>
        <taxon>Bacteria</taxon>
        <taxon>Pseudomonadati</taxon>
        <taxon>Bacteroidota</taxon>
        <taxon>Sphingobacteriia</taxon>
        <taxon>Sphingobacteriales</taxon>
        <taxon>Sphingobacteriaceae</taxon>
        <taxon>Parapedobacter</taxon>
    </lineage>
</organism>
<gene>
    <name evidence="2" type="ORF">ACFOET_07725</name>
</gene>
<reference evidence="3" key="1">
    <citation type="journal article" date="2019" name="Int. J. Syst. Evol. Microbiol.">
        <title>The Global Catalogue of Microorganisms (GCM) 10K type strain sequencing project: providing services to taxonomists for standard genome sequencing and annotation.</title>
        <authorList>
            <consortium name="The Broad Institute Genomics Platform"/>
            <consortium name="The Broad Institute Genome Sequencing Center for Infectious Disease"/>
            <person name="Wu L."/>
            <person name="Ma J."/>
        </authorList>
    </citation>
    <scope>NUCLEOTIDE SEQUENCE [LARGE SCALE GENOMIC DNA]</scope>
    <source>
        <strain evidence="3">KCTC 52416</strain>
    </source>
</reference>
<keyword evidence="3" id="KW-1185">Reference proteome</keyword>
<proteinExistence type="predicted"/>
<sequence length="59" mass="6921">MKEKESLEPRDSTQVRKKGKQVVKRAEDKDYERKDADMGSPALKRKFSEQPPTKRNSRT</sequence>
<feature type="compositionally biased region" description="Basic and acidic residues" evidence="1">
    <location>
        <begin position="1"/>
        <end position="14"/>
    </location>
</feature>
<dbReference type="Proteomes" id="UP001595526">
    <property type="component" value="Unassembled WGS sequence"/>
</dbReference>
<comment type="caution">
    <text evidence="2">The sequence shown here is derived from an EMBL/GenBank/DDBJ whole genome shotgun (WGS) entry which is preliminary data.</text>
</comment>
<dbReference type="RefSeq" id="WP_379021234.1">
    <property type="nucleotide sequence ID" value="NZ_JBHRTA010000022.1"/>
</dbReference>
<evidence type="ECO:0000313" key="3">
    <source>
        <dbReference type="Proteomes" id="UP001595526"/>
    </source>
</evidence>
<accession>A0ABV7JHP4</accession>
<feature type="compositionally biased region" description="Polar residues" evidence="1">
    <location>
        <begin position="50"/>
        <end position="59"/>
    </location>
</feature>
<name>A0ABV7JHP4_9SPHI</name>
<feature type="compositionally biased region" description="Basic and acidic residues" evidence="1">
    <location>
        <begin position="24"/>
        <end position="37"/>
    </location>
</feature>